<dbReference type="EMBL" id="CP034433">
    <property type="protein sequence ID" value="AZN35654.1"/>
    <property type="molecule type" value="Genomic_DNA"/>
</dbReference>
<dbReference type="KEGG" id="iod:EJO50_03620"/>
<dbReference type="InterPro" id="IPR021109">
    <property type="entry name" value="Peptidase_aspartic_dom_sf"/>
</dbReference>
<evidence type="ECO:0000313" key="2">
    <source>
        <dbReference type="EMBL" id="AZN35654.1"/>
    </source>
</evidence>
<keyword evidence="2" id="KW-0378">Hydrolase</keyword>
<feature type="transmembrane region" description="Helical" evidence="1">
    <location>
        <begin position="26"/>
        <end position="47"/>
    </location>
</feature>
<evidence type="ECO:0000256" key="1">
    <source>
        <dbReference type="SAM" id="Phobius"/>
    </source>
</evidence>
<keyword evidence="1" id="KW-1133">Transmembrane helix</keyword>
<keyword evidence="2" id="KW-0645">Protease</keyword>
<organism evidence="2 3">
    <name type="scientific">Iodobacter ciconiae</name>
    <dbReference type="NCBI Taxonomy" id="2496266"/>
    <lineage>
        <taxon>Bacteria</taxon>
        <taxon>Pseudomonadati</taxon>
        <taxon>Pseudomonadota</taxon>
        <taxon>Betaproteobacteria</taxon>
        <taxon>Neisseriales</taxon>
        <taxon>Chitinibacteraceae</taxon>
        <taxon>Iodobacter</taxon>
    </lineage>
</organism>
<evidence type="ECO:0000313" key="3">
    <source>
        <dbReference type="Proteomes" id="UP000282438"/>
    </source>
</evidence>
<reference evidence="2 3" key="1">
    <citation type="submission" date="2018-12" db="EMBL/GenBank/DDBJ databases">
        <title>Complete genome sequence of Iodobacter sp. H11R3.</title>
        <authorList>
            <person name="Bae J.-W."/>
        </authorList>
    </citation>
    <scope>NUCLEOTIDE SEQUENCE [LARGE SCALE GENOMIC DNA]</scope>
    <source>
        <strain evidence="2 3">H11R3</strain>
    </source>
</reference>
<keyword evidence="3" id="KW-1185">Reference proteome</keyword>
<dbReference type="InterPro" id="IPR034122">
    <property type="entry name" value="Retropepsin-like_bacterial"/>
</dbReference>
<accession>A0A3S8ZQB3</accession>
<protein>
    <submittedName>
        <fullName evidence="2">TIGR02281 family clan AA aspartic protease</fullName>
        <ecNumber evidence="2">3.4.23.-</ecNumber>
    </submittedName>
</protein>
<keyword evidence="1" id="KW-0812">Transmembrane</keyword>
<dbReference type="CDD" id="cd05483">
    <property type="entry name" value="retropepsin_like_bacteria"/>
    <property type="match status" value="1"/>
</dbReference>
<dbReference type="NCBIfam" id="TIGR02281">
    <property type="entry name" value="clan_AA_DTGA"/>
    <property type="match status" value="1"/>
</dbReference>
<dbReference type="OrthoDB" id="185963at2"/>
<dbReference type="InterPro" id="IPR011969">
    <property type="entry name" value="Clan_AA_Asp_peptidase_C"/>
</dbReference>
<dbReference type="PROSITE" id="PS00141">
    <property type="entry name" value="ASP_PROTEASE"/>
    <property type="match status" value="1"/>
</dbReference>
<dbReference type="GO" id="GO:0006508">
    <property type="term" value="P:proteolysis"/>
    <property type="evidence" value="ECO:0007669"/>
    <property type="project" value="UniProtKB-KW"/>
</dbReference>
<dbReference type="AlphaFoldDB" id="A0A3S8ZQB3"/>
<dbReference type="Pfam" id="PF13975">
    <property type="entry name" value="gag-asp_proteas"/>
    <property type="match status" value="1"/>
</dbReference>
<gene>
    <name evidence="2" type="ORF">EJO50_03620</name>
</gene>
<keyword evidence="1" id="KW-0472">Membrane</keyword>
<dbReference type="InterPro" id="IPR001969">
    <property type="entry name" value="Aspartic_peptidase_AS"/>
</dbReference>
<sequence length="182" mass="19850">MLVDCIDKLGCTMAFCILGMSMRSTFSIVVVWLLVAAGIYGGFNVFLAHQYNPNTRTFLAGQGQELILQRSRDGHFRLNGSINGQPVVLLIDTGATTVTVGAALAERLQLKVGQPFISQTANGEVEGYQSRLDQLLFGPFEFKALTVGVVPQLGDEVLLGMNVIKRFDISLKSGQMILKMNH</sequence>
<dbReference type="SUPFAM" id="SSF50630">
    <property type="entry name" value="Acid proteases"/>
    <property type="match status" value="1"/>
</dbReference>
<dbReference type="GO" id="GO:0004190">
    <property type="term" value="F:aspartic-type endopeptidase activity"/>
    <property type="evidence" value="ECO:0007669"/>
    <property type="project" value="InterPro"/>
</dbReference>
<dbReference type="Proteomes" id="UP000282438">
    <property type="component" value="Chromosome"/>
</dbReference>
<dbReference type="Gene3D" id="2.40.70.10">
    <property type="entry name" value="Acid Proteases"/>
    <property type="match status" value="1"/>
</dbReference>
<dbReference type="EC" id="3.4.23.-" evidence="2"/>
<proteinExistence type="predicted"/>
<name>A0A3S8ZQB3_9NEIS</name>